<organism evidence="1 2">
    <name type="scientific">Glossina austeni</name>
    <name type="common">Savannah tsetse fly</name>
    <dbReference type="NCBI Taxonomy" id="7395"/>
    <lineage>
        <taxon>Eukaryota</taxon>
        <taxon>Metazoa</taxon>
        <taxon>Ecdysozoa</taxon>
        <taxon>Arthropoda</taxon>
        <taxon>Hexapoda</taxon>
        <taxon>Insecta</taxon>
        <taxon>Pterygota</taxon>
        <taxon>Neoptera</taxon>
        <taxon>Endopterygota</taxon>
        <taxon>Diptera</taxon>
        <taxon>Brachycera</taxon>
        <taxon>Muscomorpha</taxon>
        <taxon>Hippoboscoidea</taxon>
        <taxon>Glossinidae</taxon>
        <taxon>Glossina</taxon>
    </lineage>
</organism>
<name>A0A1A9UI63_GLOAU</name>
<reference evidence="1" key="1">
    <citation type="submission" date="2020-05" db="UniProtKB">
        <authorList>
            <consortium name="EnsemblMetazoa"/>
        </authorList>
    </citation>
    <scope>IDENTIFICATION</scope>
    <source>
        <strain evidence="1">TTRI</strain>
    </source>
</reference>
<sequence>MKLKNEKTIEELCEEMNEAVDDVEIGIDQAADMGIVHKIEMIGMAIKLATSTAEERLTIILFPRQRTISPVPVMLIVGAEEMVRRREAAAVEERTGTSDYDDKDIKCATIAITTH</sequence>
<dbReference type="VEuPathDB" id="VectorBase:GAUT005616"/>
<keyword evidence="2" id="KW-1185">Reference proteome</keyword>
<accession>A0A1A9UI63</accession>
<dbReference type="AlphaFoldDB" id="A0A1A9UI63"/>
<proteinExistence type="predicted"/>
<protein>
    <submittedName>
        <fullName evidence="1">Uncharacterized protein</fullName>
    </submittedName>
</protein>
<dbReference type="EnsemblMetazoa" id="GAUT005616-RA">
    <property type="protein sequence ID" value="GAUT005616-PA"/>
    <property type="gene ID" value="GAUT005616"/>
</dbReference>
<evidence type="ECO:0000313" key="1">
    <source>
        <dbReference type="EnsemblMetazoa" id="GAUT005616-PA"/>
    </source>
</evidence>
<dbReference type="Proteomes" id="UP000078200">
    <property type="component" value="Unassembled WGS sequence"/>
</dbReference>
<evidence type="ECO:0000313" key="2">
    <source>
        <dbReference type="Proteomes" id="UP000078200"/>
    </source>
</evidence>